<dbReference type="KEGG" id="lel:PVL30_002654"/>
<dbReference type="InterPro" id="IPR013320">
    <property type="entry name" value="ConA-like_dom_sf"/>
</dbReference>
<dbReference type="GO" id="GO:0005793">
    <property type="term" value="C:endoplasmic reticulum-Golgi intermediate compartment"/>
    <property type="evidence" value="ECO:0007669"/>
    <property type="project" value="TreeGrafter"/>
</dbReference>
<dbReference type="GO" id="GO:0005537">
    <property type="term" value="F:D-mannose binding"/>
    <property type="evidence" value="ECO:0007669"/>
    <property type="project" value="TreeGrafter"/>
</dbReference>
<evidence type="ECO:0000256" key="2">
    <source>
        <dbReference type="ARBA" id="ARBA00022692"/>
    </source>
</evidence>
<dbReference type="VEuPathDB" id="FungiDB:LELG_03160"/>
<feature type="compositionally biased region" description="Low complexity" evidence="6">
    <location>
        <begin position="308"/>
        <end position="325"/>
    </location>
</feature>
<keyword evidence="4 7" id="KW-1133">Transmembrane helix</keyword>
<dbReference type="PANTHER" id="PTHR12223">
    <property type="entry name" value="VESICULAR MANNOSE-BINDING LECTIN"/>
    <property type="match status" value="1"/>
</dbReference>
<feature type="transmembrane region" description="Helical" evidence="7">
    <location>
        <begin position="479"/>
        <end position="499"/>
    </location>
</feature>
<dbReference type="AlphaFoldDB" id="A5E0M3"/>
<dbReference type="PROSITE" id="PS51328">
    <property type="entry name" value="L_LECTIN_LIKE"/>
    <property type="match status" value="1"/>
</dbReference>
<feature type="chain" id="PRO_5002681655" description="L-type lectin-like domain-containing protein" evidence="8">
    <location>
        <begin position="20"/>
        <end position="511"/>
    </location>
</feature>
<proteinExistence type="predicted"/>
<dbReference type="Gene3D" id="2.60.120.200">
    <property type="match status" value="1"/>
</dbReference>
<evidence type="ECO:0000256" key="1">
    <source>
        <dbReference type="ARBA" id="ARBA00004479"/>
    </source>
</evidence>
<feature type="region of interest" description="Disordered" evidence="6">
    <location>
        <begin position="297"/>
        <end position="327"/>
    </location>
</feature>
<dbReference type="EMBL" id="CH981527">
    <property type="protein sequence ID" value="EDK44981.1"/>
    <property type="molecule type" value="Genomic_DNA"/>
</dbReference>
<keyword evidence="3 8" id="KW-0732">Signal</keyword>
<comment type="subcellular location">
    <subcellularLocation>
        <location evidence="1">Membrane</location>
        <topology evidence="1">Single-pass type I membrane protein</topology>
    </subcellularLocation>
</comment>
<dbReference type="FunCoup" id="A5E0M3">
    <property type="interactions" value="143"/>
</dbReference>
<dbReference type="GeneID" id="5232637"/>
<protein>
    <recommendedName>
        <fullName evidence="9">L-type lectin-like domain-containing protein</fullName>
    </recommendedName>
</protein>
<dbReference type="GO" id="GO:0030134">
    <property type="term" value="C:COPII-coated ER to Golgi transport vesicle"/>
    <property type="evidence" value="ECO:0007669"/>
    <property type="project" value="TreeGrafter"/>
</dbReference>
<dbReference type="InterPro" id="IPR005052">
    <property type="entry name" value="Lectin_leg"/>
</dbReference>
<dbReference type="InterPro" id="IPR051136">
    <property type="entry name" value="Intracellular_Lectin-GPT"/>
</dbReference>
<feature type="domain" description="L-type lectin-like" evidence="9">
    <location>
        <begin position="19"/>
        <end position="245"/>
    </location>
</feature>
<gene>
    <name evidence="10" type="ORF">LELG_03160</name>
</gene>
<name>A5E0M3_LODEL</name>
<evidence type="ECO:0000256" key="6">
    <source>
        <dbReference type="SAM" id="MobiDB-lite"/>
    </source>
</evidence>
<evidence type="ECO:0000313" key="10">
    <source>
        <dbReference type="EMBL" id="EDK44981.1"/>
    </source>
</evidence>
<evidence type="ECO:0000256" key="7">
    <source>
        <dbReference type="SAM" id="Phobius"/>
    </source>
</evidence>
<dbReference type="eggNOG" id="ENOG502RYE9">
    <property type="taxonomic scope" value="Eukaryota"/>
</dbReference>
<dbReference type="OrthoDB" id="10265193at2759"/>
<dbReference type="CDD" id="cd06903">
    <property type="entry name" value="lectin_EMP46_EMP47"/>
    <property type="match status" value="1"/>
</dbReference>
<dbReference type="SUPFAM" id="SSF49899">
    <property type="entry name" value="Concanavalin A-like lectins/glucanases"/>
    <property type="match status" value="1"/>
</dbReference>
<evidence type="ECO:0000313" key="11">
    <source>
        <dbReference type="Proteomes" id="UP000001996"/>
    </source>
</evidence>
<evidence type="ECO:0000256" key="8">
    <source>
        <dbReference type="SAM" id="SignalP"/>
    </source>
</evidence>
<dbReference type="GO" id="GO:0000139">
    <property type="term" value="C:Golgi membrane"/>
    <property type="evidence" value="ECO:0007669"/>
    <property type="project" value="TreeGrafter"/>
</dbReference>
<dbReference type="OMA" id="VMAYYTF"/>
<evidence type="ECO:0000256" key="3">
    <source>
        <dbReference type="ARBA" id="ARBA00022729"/>
    </source>
</evidence>
<feature type="compositionally biased region" description="Basic and acidic residues" evidence="6">
    <location>
        <begin position="297"/>
        <end position="307"/>
    </location>
</feature>
<organism evidence="10 11">
    <name type="scientific">Lodderomyces elongisporus (strain ATCC 11503 / CBS 2605 / JCM 1781 / NBRC 1676 / NRRL YB-4239)</name>
    <name type="common">Yeast</name>
    <name type="synonym">Saccharomyces elongisporus</name>
    <dbReference type="NCBI Taxonomy" id="379508"/>
    <lineage>
        <taxon>Eukaryota</taxon>
        <taxon>Fungi</taxon>
        <taxon>Dikarya</taxon>
        <taxon>Ascomycota</taxon>
        <taxon>Saccharomycotina</taxon>
        <taxon>Pichiomycetes</taxon>
        <taxon>Debaryomycetaceae</taxon>
        <taxon>Candida/Lodderomyces clade</taxon>
        <taxon>Lodderomyces</taxon>
    </lineage>
</organism>
<evidence type="ECO:0000256" key="4">
    <source>
        <dbReference type="ARBA" id="ARBA00022989"/>
    </source>
</evidence>
<accession>A5E0M3</accession>
<dbReference type="RefSeq" id="XP_001525232.1">
    <property type="nucleotide sequence ID" value="XM_001525182.1"/>
</dbReference>
<keyword evidence="5 7" id="KW-0472">Membrane</keyword>
<dbReference type="GO" id="GO:0006888">
    <property type="term" value="P:endoplasmic reticulum to Golgi vesicle-mediated transport"/>
    <property type="evidence" value="ECO:0007669"/>
    <property type="project" value="TreeGrafter"/>
</dbReference>
<dbReference type="Proteomes" id="UP000001996">
    <property type="component" value="Unassembled WGS sequence"/>
</dbReference>
<sequence length="511" mass="57081">MRLSSLFLLNAVIAPITLAAPSSQQQPNPPPSLDLLSLSDLLKIDKVSDVKNYAVSDTVSFDQGRLLLGQQGSLWTKNKLSLQKSNEFTYEVVFRSSGKSNDIQFRENGLNVWLVDDRSPKTAKSGLGSEVFDGFKFAVNNRDQQGLKIFNNDGNQRVPAVDDSLELSLGDCQFRYLESDVPFTLRISYSANKNWFKVQVDNNLCFKTDQIQLPPKSDWVFGITSVVNSASKELFEILEVNVWDKLTEDAVDDHGLMDGEELKVDVEEKVVNNEGGEKAGAIPEHASPAQIRQSLMERARQHREETAKANGGNNNNNNNNNAQKQNEPRISTKLAPTGDSIQLVLNKLDQLEIALADLSASSPRGANENSQGGGSGGVSAQVQETKDILVELRQTFITQYAELLQAIQLLNQKVIGEVREQHVGMEEISKKVDLLMNEHKEVQHQYINHYKQQERQKAEGISIPGGEKERNSDTLADKLIKWVLIPLMIVLLALVVFVYRLRHDIKHSKLL</sequence>
<reference evidence="10 11" key="1">
    <citation type="journal article" date="2009" name="Nature">
        <title>Evolution of pathogenicity and sexual reproduction in eight Candida genomes.</title>
        <authorList>
            <person name="Butler G."/>
            <person name="Rasmussen M.D."/>
            <person name="Lin M.F."/>
            <person name="Santos M.A."/>
            <person name="Sakthikumar S."/>
            <person name="Munro C.A."/>
            <person name="Rheinbay E."/>
            <person name="Grabherr M."/>
            <person name="Forche A."/>
            <person name="Reedy J.L."/>
            <person name="Agrafioti I."/>
            <person name="Arnaud M.B."/>
            <person name="Bates S."/>
            <person name="Brown A.J."/>
            <person name="Brunke S."/>
            <person name="Costanzo M.C."/>
            <person name="Fitzpatrick D.A."/>
            <person name="de Groot P.W."/>
            <person name="Harris D."/>
            <person name="Hoyer L.L."/>
            <person name="Hube B."/>
            <person name="Klis F.M."/>
            <person name="Kodira C."/>
            <person name="Lennard N."/>
            <person name="Logue M.E."/>
            <person name="Martin R."/>
            <person name="Neiman A.M."/>
            <person name="Nikolaou E."/>
            <person name="Quail M.A."/>
            <person name="Quinn J."/>
            <person name="Santos M.C."/>
            <person name="Schmitzberger F.F."/>
            <person name="Sherlock G."/>
            <person name="Shah P."/>
            <person name="Silverstein K.A."/>
            <person name="Skrzypek M.S."/>
            <person name="Soll D."/>
            <person name="Staggs R."/>
            <person name="Stansfield I."/>
            <person name="Stumpf M.P."/>
            <person name="Sudbery P.E."/>
            <person name="Srikantha T."/>
            <person name="Zeng Q."/>
            <person name="Berman J."/>
            <person name="Berriman M."/>
            <person name="Heitman J."/>
            <person name="Gow N.A."/>
            <person name="Lorenz M.C."/>
            <person name="Birren B.W."/>
            <person name="Kellis M."/>
            <person name="Cuomo C.A."/>
        </authorList>
    </citation>
    <scope>NUCLEOTIDE SEQUENCE [LARGE SCALE GENOMIC DNA]</scope>
    <source>
        <strain evidence="11">ATCC 11503 / BCRC 21390 / CBS 2605 / JCM 1781 / NBRC 1676 / NRRL YB-4239</strain>
    </source>
</reference>
<keyword evidence="2 7" id="KW-0812">Transmembrane</keyword>
<feature type="signal peptide" evidence="8">
    <location>
        <begin position="1"/>
        <end position="19"/>
    </location>
</feature>
<evidence type="ECO:0000259" key="9">
    <source>
        <dbReference type="PROSITE" id="PS51328"/>
    </source>
</evidence>
<keyword evidence="11" id="KW-1185">Reference proteome</keyword>
<dbReference type="InterPro" id="IPR035661">
    <property type="entry name" value="EMP46/EMP47_N"/>
</dbReference>
<dbReference type="Pfam" id="PF03388">
    <property type="entry name" value="Lectin_leg-like"/>
    <property type="match status" value="1"/>
</dbReference>
<dbReference type="PANTHER" id="PTHR12223:SF28">
    <property type="entry name" value="LECTIN, MANNOSE BINDING 1 LIKE"/>
    <property type="match status" value="1"/>
</dbReference>
<dbReference type="InParanoid" id="A5E0M3"/>
<dbReference type="GO" id="GO:0005789">
    <property type="term" value="C:endoplasmic reticulum membrane"/>
    <property type="evidence" value="ECO:0007669"/>
    <property type="project" value="TreeGrafter"/>
</dbReference>
<evidence type="ECO:0000256" key="5">
    <source>
        <dbReference type="ARBA" id="ARBA00023136"/>
    </source>
</evidence>
<dbReference type="STRING" id="379508.A5E0M3"/>
<dbReference type="HOGENOM" id="CLU_565131_0_0_1"/>